<comment type="caution">
    <text evidence="2">The sequence shown here is derived from an EMBL/GenBank/DDBJ whole genome shotgun (WGS) entry which is preliminary data.</text>
</comment>
<organism evidence="2 3">
    <name type="scientific">Eumeta variegata</name>
    <name type="common">Bagworm moth</name>
    <name type="synonym">Eumeta japonica</name>
    <dbReference type="NCBI Taxonomy" id="151549"/>
    <lineage>
        <taxon>Eukaryota</taxon>
        <taxon>Metazoa</taxon>
        <taxon>Ecdysozoa</taxon>
        <taxon>Arthropoda</taxon>
        <taxon>Hexapoda</taxon>
        <taxon>Insecta</taxon>
        <taxon>Pterygota</taxon>
        <taxon>Neoptera</taxon>
        <taxon>Endopterygota</taxon>
        <taxon>Lepidoptera</taxon>
        <taxon>Glossata</taxon>
        <taxon>Ditrysia</taxon>
        <taxon>Tineoidea</taxon>
        <taxon>Psychidae</taxon>
        <taxon>Oiketicinae</taxon>
        <taxon>Eumeta</taxon>
    </lineage>
</organism>
<proteinExistence type="predicted"/>
<dbReference type="Proteomes" id="UP000299102">
    <property type="component" value="Unassembled WGS sequence"/>
</dbReference>
<feature type="region of interest" description="Disordered" evidence="1">
    <location>
        <begin position="184"/>
        <end position="204"/>
    </location>
</feature>
<gene>
    <name evidence="2" type="ORF">EVAR_12815_1</name>
</gene>
<evidence type="ECO:0000313" key="2">
    <source>
        <dbReference type="EMBL" id="GBP23534.1"/>
    </source>
</evidence>
<name>A0A4C1UC71_EUMVA</name>
<feature type="region of interest" description="Disordered" evidence="1">
    <location>
        <begin position="1"/>
        <end position="85"/>
    </location>
</feature>
<keyword evidence="3" id="KW-1185">Reference proteome</keyword>
<accession>A0A4C1UC71</accession>
<evidence type="ECO:0000256" key="1">
    <source>
        <dbReference type="SAM" id="MobiDB-lite"/>
    </source>
</evidence>
<dbReference type="AlphaFoldDB" id="A0A4C1UC71"/>
<protein>
    <submittedName>
        <fullName evidence="2">Uncharacterized protein</fullName>
    </submittedName>
</protein>
<evidence type="ECO:0000313" key="3">
    <source>
        <dbReference type="Proteomes" id="UP000299102"/>
    </source>
</evidence>
<dbReference type="EMBL" id="BGZK01000151">
    <property type="protein sequence ID" value="GBP23534.1"/>
    <property type="molecule type" value="Genomic_DNA"/>
</dbReference>
<feature type="compositionally biased region" description="Basic and acidic residues" evidence="1">
    <location>
        <begin position="18"/>
        <end position="30"/>
    </location>
</feature>
<feature type="compositionally biased region" description="Polar residues" evidence="1">
    <location>
        <begin position="1"/>
        <end position="11"/>
    </location>
</feature>
<reference evidence="2 3" key="1">
    <citation type="journal article" date="2019" name="Commun. Biol.">
        <title>The bagworm genome reveals a unique fibroin gene that provides high tensile strength.</title>
        <authorList>
            <person name="Kono N."/>
            <person name="Nakamura H."/>
            <person name="Ohtoshi R."/>
            <person name="Tomita M."/>
            <person name="Numata K."/>
            <person name="Arakawa K."/>
        </authorList>
    </citation>
    <scope>NUCLEOTIDE SEQUENCE [LARGE SCALE GENOMIC DNA]</scope>
</reference>
<sequence>MTPKRPTSSLFPPTRAARRYEAEQTVKSDRLSGTFSPRRVQKARRGGAGPNAHPKQFGASADAGRPLRGPRSRSAPHRSDWSCNRGGICQPGPSLLGPRPHTYPQVGVGFMNVDRLLSPSPISYTVRRHRTAFAQLHHYIRFVSVKISLKLGYAKFFDASPGLKDFRRRSLHDNNCKRVEATRAPRRADGKNFNNRGLARRQTT</sequence>